<evidence type="ECO:0000313" key="4">
    <source>
        <dbReference type="Proteomes" id="UP001165678"/>
    </source>
</evidence>
<dbReference type="PANTHER" id="PTHR30535">
    <property type="entry name" value="VITAMIN B12-BINDING PROTEIN"/>
    <property type="match status" value="1"/>
</dbReference>
<dbReference type="PROSITE" id="PS50983">
    <property type="entry name" value="FE_B12_PBP"/>
    <property type="match status" value="1"/>
</dbReference>
<evidence type="ECO:0000256" key="1">
    <source>
        <dbReference type="SAM" id="SignalP"/>
    </source>
</evidence>
<dbReference type="Proteomes" id="UP001165678">
    <property type="component" value="Unassembled WGS sequence"/>
</dbReference>
<feature type="domain" description="Fe/B12 periplasmic-binding" evidence="2">
    <location>
        <begin position="42"/>
        <end position="344"/>
    </location>
</feature>
<dbReference type="CDD" id="cd01139">
    <property type="entry name" value="TroA_f"/>
    <property type="match status" value="1"/>
</dbReference>
<proteinExistence type="predicted"/>
<dbReference type="SUPFAM" id="SSF53807">
    <property type="entry name" value="Helical backbone' metal receptor"/>
    <property type="match status" value="1"/>
</dbReference>
<organism evidence="3 4">
    <name type="scientific">Larsenimonas rhizosphaerae</name>
    <dbReference type="NCBI Taxonomy" id="2944682"/>
    <lineage>
        <taxon>Bacteria</taxon>
        <taxon>Pseudomonadati</taxon>
        <taxon>Pseudomonadota</taxon>
        <taxon>Gammaproteobacteria</taxon>
        <taxon>Oceanospirillales</taxon>
        <taxon>Halomonadaceae</taxon>
        <taxon>Larsenimonas</taxon>
    </lineage>
</organism>
<dbReference type="EMBL" id="JAPIVE010000002">
    <property type="protein sequence ID" value="MCX2524094.1"/>
    <property type="molecule type" value="Genomic_DNA"/>
</dbReference>
<dbReference type="InterPro" id="IPR050902">
    <property type="entry name" value="ABC_Transporter_SBP"/>
</dbReference>
<dbReference type="InterPro" id="IPR002491">
    <property type="entry name" value="ABC_transptr_periplasmic_BD"/>
</dbReference>
<dbReference type="PANTHER" id="PTHR30535:SF34">
    <property type="entry name" value="MOLYBDATE-BINDING PROTEIN MOLA"/>
    <property type="match status" value="1"/>
</dbReference>
<accession>A0AA41ZF54</accession>
<dbReference type="Pfam" id="PF01497">
    <property type="entry name" value="Peripla_BP_2"/>
    <property type="match status" value="1"/>
</dbReference>
<comment type="caution">
    <text evidence="3">The sequence shown here is derived from an EMBL/GenBank/DDBJ whole genome shotgun (WGS) entry which is preliminary data.</text>
</comment>
<keyword evidence="1" id="KW-0732">Signal</keyword>
<reference evidence="3" key="1">
    <citation type="submission" date="2022-11" db="EMBL/GenBank/DDBJ databases">
        <title>Larsenimonas rhizosphaerae sp. nov., isolated from a tidal mudflat.</title>
        <authorList>
            <person name="Lee S.D."/>
            <person name="Kim I.S."/>
        </authorList>
    </citation>
    <scope>NUCLEOTIDE SEQUENCE</scope>
    <source>
        <strain evidence="3">GH2-1</strain>
    </source>
</reference>
<evidence type="ECO:0000313" key="3">
    <source>
        <dbReference type="EMBL" id="MCX2524094.1"/>
    </source>
</evidence>
<dbReference type="RefSeq" id="WP_250934982.1">
    <property type="nucleotide sequence ID" value="NZ_JAMLJK010000001.1"/>
</dbReference>
<dbReference type="Gene3D" id="3.40.50.1980">
    <property type="entry name" value="Nitrogenase molybdenum iron protein domain"/>
    <property type="match status" value="2"/>
</dbReference>
<dbReference type="AlphaFoldDB" id="A0AA41ZF54"/>
<feature type="chain" id="PRO_5041422780" evidence="1">
    <location>
        <begin position="21"/>
        <end position="376"/>
    </location>
</feature>
<evidence type="ECO:0000259" key="2">
    <source>
        <dbReference type="PROSITE" id="PS50983"/>
    </source>
</evidence>
<name>A0AA41ZF54_9GAMM</name>
<gene>
    <name evidence="3" type="ORF">OQ287_07570</name>
</gene>
<keyword evidence="4" id="KW-1185">Reference proteome</keyword>
<sequence>MTSRIITALVLWALSTAAFAQERITVHDIAGRDVSVEVPVKRMILGEGRMIYALAMLDREAPFKRVVGWRDDLAKADPGSWEAYKKRYPEITKIPTFGGFKEGTFDVEQAITLDPQVVVMNIEAREATESSGLDRKLAAVGIPVVYIDFREKPMQHTDPSLRLLGRLTDHSKRADEFIEFSNAHIKAVTDRLAKSSPTTPEVFIERAAGYSEECCMSFGNANFGEMVTLAGGHNIAGDIIPGTFGTVNPEQVIASDPSVYIATGGEWSGYVPDGKWIPAGPNSDQAEARKRLEYLLTRPALAHTEAVKQGNVHAIWHQFYNSPYQFVAIEQLAKWIHPDLFRDVDPDATLRELYSRFLPLEYAPGYFTSLNKDEDA</sequence>
<protein>
    <submittedName>
        <fullName evidence="3">ABC transporter substrate-binding protein</fullName>
    </submittedName>
</protein>
<feature type="signal peptide" evidence="1">
    <location>
        <begin position="1"/>
        <end position="20"/>
    </location>
</feature>